<organism evidence="1 2">
    <name type="scientific">Kitasatospora terrestris</name>
    <dbReference type="NCBI Taxonomy" id="258051"/>
    <lineage>
        <taxon>Bacteria</taxon>
        <taxon>Bacillati</taxon>
        <taxon>Actinomycetota</taxon>
        <taxon>Actinomycetes</taxon>
        <taxon>Kitasatosporales</taxon>
        <taxon>Streptomycetaceae</taxon>
        <taxon>Kitasatospora</taxon>
    </lineage>
</organism>
<sequence length="181" mass="19287">MRSHPNDRWASPLREGPTAVSTDLTPVIAASARWLLAAYPPPAGALNRALAETQARQATALAAALRFPTALDVELLHLLSPGGSHGLDGLTGHDPQPDDTAWRTWVDETVVSWAACFLADPSLAARANRPDHGDLRRLTVPGPRDSEAAALLRHPDLLEGVAALHRTELLELLSAEDATLA</sequence>
<proteinExistence type="predicted"/>
<comment type="caution">
    <text evidence="1">The sequence shown here is derived from an EMBL/GenBank/DDBJ whole genome shotgun (WGS) entry which is preliminary data.</text>
</comment>
<gene>
    <name evidence="1" type="ORF">GCM10023235_74450</name>
</gene>
<dbReference type="EMBL" id="BAABIS010000001">
    <property type="protein sequence ID" value="GAA4883050.1"/>
    <property type="molecule type" value="Genomic_DNA"/>
</dbReference>
<keyword evidence="2" id="KW-1185">Reference proteome</keyword>
<reference evidence="2" key="1">
    <citation type="journal article" date="2019" name="Int. J. Syst. Evol. Microbiol.">
        <title>The Global Catalogue of Microorganisms (GCM) 10K type strain sequencing project: providing services to taxonomists for standard genome sequencing and annotation.</title>
        <authorList>
            <consortium name="The Broad Institute Genomics Platform"/>
            <consortium name="The Broad Institute Genome Sequencing Center for Infectious Disease"/>
            <person name="Wu L."/>
            <person name="Ma J."/>
        </authorList>
    </citation>
    <scope>NUCLEOTIDE SEQUENCE [LARGE SCALE GENOMIC DNA]</scope>
    <source>
        <strain evidence="2">JCM 13006</strain>
    </source>
</reference>
<name>A0ABP9EQR7_9ACTN</name>
<dbReference type="Proteomes" id="UP001501752">
    <property type="component" value="Unassembled WGS sequence"/>
</dbReference>
<evidence type="ECO:0000313" key="1">
    <source>
        <dbReference type="EMBL" id="GAA4883050.1"/>
    </source>
</evidence>
<evidence type="ECO:0000313" key="2">
    <source>
        <dbReference type="Proteomes" id="UP001501752"/>
    </source>
</evidence>
<accession>A0ABP9EQR7</accession>
<protein>
    <submittedName>
        <fullName evidence="1">Uncharacterized protein</fullName>
    </submittedName>
</protein>